<proteinExistence type="evidence at transcript level"/>
<name>A0A968GF46_9SPIO</name>
<keyword evidence="5 8" id="KW-0067">ATP-binding</keyword>
<sequence length="635" mass="68437">MGKIIGIDLGTTNSCVAVIEGGDPVVIQNSEGQRTTPSIVAYTEKGERLIGSPAKNQMVTNPENTIYSIKRFMGRRFDEVADELHRIPYKVEKGSNSDCRVNIRGEKLSPPEISAAILQKMKKTAEDYLGEAVTEAVITVPAYFNDAQRQATKDAGKIAGLEVKRIVNEPTAAAMAYGFDKQNKDEKFAVYDLGGGTFDISILELGDGVFEVRSTNGDTHLGGDNFDSKIIDWLINEFKGTTGIDLSNDRMALQRLKEAAEKAKIELSSSTSTSINLPFITADASGPKHLQMELSRAKFDQMTADLVERTKEPCLNALKDAGLNPADIDEVILVGGSTRIPAVQALVKSLFGKEPNKSVNPDEVVAAGAAIQGGVIAGDVKDVLLLDVTPLSLGIETVGGVMTKLIERNTTIPTKKSQVFSTAADNQPAVSIHVLQGERSMATQNRTLGRFDLTDIPPAPRGIPQIEVSFDIDANGIVHVSAKDLSTGKEQKIRIESSSGLSDSEIDRMVQDAKANEAADTALREKIDAKNEADSFIYQVEKSLTDLGDKVDASEKSNIESAITDLRTAMQGDDVAEIKAKTEHLKQLSHKIAEEAYKQQSGDSAGAHQTESTQEGGSDTHNAKDADFEVVDEDK</sequence>
<dbReference type="GO" id="GO:0140662">
    <property type="term" value="F:ATP-dependent protein folding chaperone"/>
    <property type="evidence" value="ECO:0007669"/>
    <property type="project" value="InterPro"/>
</dbReference>
<dbReference type="NCBIfam" id="NF003520">
    <property type="entry name" value="PRK05183.1"/>
    <property type="match status" value="1"/>
</dbReference>
<dbReference type="GO" id="GO:0051082">
    <property type="term" value="F:unfolded protein binding"/>
    <property type="evidence" value="ECO:0007669"/>
    <property type="project" value="InterPro"/>
</dbReference>
<keyword evidence="13" id="KW-1185">Reference proteome</keyword>
<dbReference type="HAMAP" id="MF_00332">
    <property type="entry name" value="DnaK"/>
    <property type="match status" value="1"/>
</dbReference>
<dbReference type="GO" id="GO:0005524">
    <property type="term" value="F:ATP binding"/>
    <property type="evidence" value="ECO:0007669"/>
    <property type="project" value="UniProtKB-UniRule"/>
</dbReference>
<evidence type="ECO:0000256" key="4">
    <source>
        <dbReference type="ARBA" id="ARBA00022741"/>
    </source>
</evidence>
<dbReference type="NCBIfam" id="TIGR02350">
    <property type="entry name" value="prok_dnaK"/>
    <property type="match status" value="1"/>
</dbReference>
<comment type="induction">
    <text evidence="8">By stress conditions e.g. heat shock.</text>
</comment>
<dbReference type="Gene3D" id="2.60.34.10">
    <property type="entry name" value="Substrate Binding Domain Of DNAk, Chain A, domain 1"/>
    <property type="match status" value="1"/>
</dbReference>
<dbReference type="EMBL" id="JAATLK010000001">
    <property type="protein sequence ID" value="NIZ47125.1"/>
    <property type="molecule type" value="Genomic_DNA"/>
</dbReference>
<dbReference type="SUPFAM" id="SSF100920">
    <property type="entry name" value="Heat shock protein 70kD (HSP70), peptide-binding domain"/>
    <property type="match status" value="1"/>
</dbReference>
<keyword evidence="10" id="KW-0175">Coiled coil</keyword>
<protein>
    <recommendedName>
        <fullName evidence="2 8">Chaperone protein DnaK</fullName>
    </recommendedName>
    <alternativeName>
        <fullName evidence="8">HSP70</fullName>
    </alternativeName>
    <alternativeName>
        <fullName evidence="8">Heat shock 70 kDa protein</fullName>
    </alternativeName>
    <alternativeName>
        <fullName evidence="8">Heat shock protein 70</fullName>
    </alternativeName>
</protein>
<keyword evidence="3 8" id="KW-0597">Phosphoprotein</keyword>
<dbReference type="PROSITE" id="PS00329">
    <property type="entry name" value="HSP70_2"/>
    <property type="match status" value="1"/>
</dbReference>
<dbReference type="FunFam" id="2.60.34.10:FF:000014">
    <property type="entry name" value="Chaperone protein DnaK HSP70"/>
    <property type="match status" value="1"/>
</dbReference>
<dbReference type="Pfam" id="PF00012">
    <property type="entry name" value="HSP70"/>
    <property type="match status" value="1"/>
</dbReference>
<feature type="compositionally biased region" description="Polar residues" evidence="11">
    <location>
        <begin position="598"/>
        <end position="620"/>
    </location>
</feature>
<dbReference type="AlphaFoldDB" id="A0A968GF46"/>
<evidence type="ECO:0000256" key="7">
    <source>
        <dbReference type="ARBA" id="ARBA00023186"/>
    </source>
</evidence>
<dbReference type="Gene3D" id="3.90.640.10">
    <property type="entry name" value="Actin, Chain A, domain 4"/>
    <property type="match status" value="1"/>
</dbReference>
<evidence type="ECO:0000256" key="9">
    <source>
        <dbReference type="RuleBase" id="RU003322"/>
    </source>
</evidence>
<dbReference type="CDD" id="cd10234">
    <property type="entry name" value="ASKHA_NBD_HSP70_DnaK-like"/>
    <property type="match status" value="1"/>
</dbReference>
<evidence type="ECO:0000256" key="6">
    <source>
        <dbReference type="ARBA" id="ARBA00023016"/>
    </source>
</evidence>
<evidence type="ECO:0000313" key="12">
    <source>
        <dbReference type="EMBL" id="NIZ47125.1"/>
    </source>
</evidence>
<evidence type="ECO:0000256" key="2">
    <source>
        <dbReference type="ARBA" id="ARBA00014415"/>
    </source>
</evidence>
<dbReference type="NCBIfam" id="NF001413">
    <property type="entry name" value="PRK00290.1"/>
    <property type="match status" value="1"/>
</dbReference>
<dbReference type="InterPro" id="IPR043129">
    <property type="entry name" value="ATPase_NBD"/>
</dbReference>
<dbReference type="FunFam" id="3.90.640.10:FF:000003">
    <property type="entry name" value="Molecular chaperone DnaK"/>
    <property type="match status" value="1"/>
</dbReference>
<dbReference type="SUPFAM" id="SSF100934">
    <property type="entry name" value="Heat shock protein 70kD (HSP70), C-terminal subdomain"/>
    <property type="match status" value="1"/>
</dbReference>
<evidence type="ECO:0000256" key="11">
    <source>
        <dbReference type="SAM" id="MobiDB-lite"/>
    </source>
</evidence>
<evidence type="ECO:0000313" key="13">
    <source>
        <dbReference type="Proteomes" id="UP000752013"/>
    </source>
</evidence>
<dbReference type="Gene3D" id="3.30.420.40">
    <property type="match status" value="2"/>
</dbReference>
<dbReference type="InterPro" id="IPR012725">
    <property type="entry name" value="Chaperone_DnaK"/>
</dbReference>
<evidence type="ECO:0000256" key="8">
    <source>
        <dbReference type="HAMAP-Rule" id="MF_00332"/>
    </source>
</evidence>
<dbReference type="SUPFAM" id="SSF53067">
    <property type="entry name" value="Actin-like ATPase domain"/>
    <property type="match status" value="2"/>
</dbReference>
<dbReference type="Gene3D" id="1.20.1270.10">
    <property type="match status" value="1"/>
</dbReference>
<feature type="modified residue" description="Phosphothreonine; by autocatalysis" evidence="8">
    <location>
        <position position="197"/>
    </location>
</feature>
<evidence type="ECO:0000256" key="10">
    <source>
        <dbReference type="SAM" id="Coils"/>
    </source>
</evidence>
<comment type="similarity">
    <text evidence="1 8 9">Belongs to the heat shock protein 70 family.</text>
</comment>
<evidence type="ECO:0000256" key="3">
    <source>
        <dbReference type="ARBA" id="ARBA00022553"/>
    </source>
</evidence>
<organism evidence="12 13">
    <name type="scientific">Entomospira nematocerorum</name>
    <dbReference type="NCBI Taxonomy" id="2719987"/>
    <lineage>
        <taxon>Bacteria</taxon>
        <taxon>Pseudomonadati</taxon>
        <taxon>Spirochaetota</taxon>
        <taxon>Spirochaetia</taxon>
        <taxon>Spirochaetales</taxon>
        <taxon>Spirochaetaceae</taxon>
        <taxon>Entomospira</taxon>
    </lineage>
</organism>
<accession>A0A968GF46</accession>
<dbReference type="PROSITE" id="PS00297">
    <property type="entry name" value="HSP70_1"/>
    <property type="match status" value="1"/>
</dbReference>
<dbReference type="InterPro" id="IPR013126">
    <property type="entry name" value="Hsp_70_fam"/>
</dbReference>
<dbReference type="InterPro" id="IPR018181">
    <property type="entry name" value="Heat_shock_70_CS"/>
</dbReference>
<dbReference type="InterPro" id="IPR029047">
    <property type="entry name" value="HSP70_peptide-bd_sf"/>
</dbReference>
<comment type="function">
    <text evidence="8">Acts as a chaperone.</text>
</comment>
<dbReference type="FunFam" id="3.30.420.40:FF:000004">
    <property type="entry name" value="Molecular chaperone DnaK"/>
    <property type="match status" value="1"/>
</dbReference>
<dbReference type="PANTHER" id="PTHR19375">
    <property type="entry name" value="HEAT SHOCK PROTEIN 70KDA"/>
    <property type="match status" value="1"/>
</dbReference>
<dbReference type="InterPro" id="IPR029048">
    <property type="entry name" value="HSP70_C_sf"/>
</dbReference>
<gene>
    <name evidence="8 12" type="primary">dnaK</name>
    <name evidence="12" type="ORF">HCT46_04245</name>
</gene>
<comment type="caution">
    <text evidence="12">The sequence shown here is derived from an EMBL/GenBank/DDBJ whole genome shotgun (WGS) entry which is preliminary data.</text>
</comment>
<reference evidence="12" key="1">
    <citation type="submission" date="2020-03" db="EMBL/GenBank/DDBJ databases">
        <title>Spirochaetal bacteria isolated from arthropods constitute a novel genus Entomospira genus novum within the order Spirochaetales.</title>
        <authorList>
            <person name="Grana-Miraglia L."/>
            <person name="Sikutova S."/>
            <person name="Fingerle V."/>
            <person name="Sing A."/>
            <person name="Castillo-Ramirez S."/>
            <person name="Margos G."/>
            <person name="Rudolf I."/>
        </authorList>
    </citation>
    <scope>NUCLEOTIDE SEQUENCE</scope>
    <source>
        <strain evidence="12">BR208</strain>
    </source>
</reference>
<dbReference type="FunFam" id="1.20.1270.10:FF:000001">
    <property type="entry name" value="Molecular chaperone DnaK"/>
    <property type="match status" value="1"/>
</dbReference>
<evidence type="ECO:0000256" key="1">
    <source>
        <dbReference type="ARBA" id="ARBA00007381"/>
    </source>
</evidence>
<feature type="coiled-coil region" evidence="10">
    <location>
        <begin position="246"/>
        <end position="273"/>
    </location>
</feature>
<dbReference type="RefSeq" id="WP_167703548.1">
    <property type="nucleotide sequence ID" value="NZ_CP118168.1"/>
</dbReference>
<evidence type="ECO:0000256" key="5">
    <source>
        <dbReference type="ARBA" id="ARBA00022840"/>
    </source>
</evidence>
<dbReference type="Proteomes" id="UP000752013">
    <property type="component" value="Unassembled WGS sequence"/>
</dbReference>
<keyword evidence="7 8" id="KW-0143">Chaperone</keyword>
<dbReference type="PROSITE" id="PS01036">
    <property type="entry name" value="HSP70_3"/>
    <property type="match status" value="1"/>
</dbReference>
<feature type="region of interest" description="Disordered" evidence="11">
    <location>
        <begin position="590"/>
        <end position="635"/>
    </location>
</feature>
<keyword evidence="4 8" id="KW-0547">Nucleotide-binding</keyword>
<dbReference type="PRINTS" id="PR00301">
    <property type="entry name" value="HEATSHOCK70"/>
</dbReference>
<keyword evidence="6 8" id="KW-0346">Stress response</keyword>